<name>W6YBN7_COCC2</name>
<reference evidence="1 2" key="1">
    <citation type="journal article" date="2013" name="PLoS Genet.">
        <title>Comparative genome structure, secondary metabolite, and effector coding capacity across Cochliobolus pathogens.</title>
        <authorList>
            <person name="Condon B.J."/>
            <person name="Leng Y."/>
            <person name="Wu D."/>
            <person name="Bushley K.E."/>
            <person name="Ohm R.A."/>
            <person name="Otillar R."/>
            <person name="Martin J."/>
            <person name="Schackwitz W."/>
            <person name="Grimwood J."/>
            <person name="MohdZainudin N."/>
            <person name="Xue C."/>
            <person name="Wang R."/>
            <person name="Manning V.A."/>
            <person name="Dhillon B."/>
            <person name="Tu Z.J."/>
            <person name="Steffenson B.J."/>
            <person name="Salamov A."/>
            <person name="Sun H."/>
            <person name="Lowry S."/>
            <person name="LaButti K."/>
            <person name="Han J."/>
            <person name="Copeland A."/>
            <person name="Lindquist E."/>
            <person name="Barry K."/>
            <person name="Schmutz J."/>
            <person name="Baker S.E."/>
            <person name="Ciuffetti L.M."/>
            <person name="Grigoriev I.V."/>
            <person name="Zhong S."/>
            <person name="Turgeon B.G."/>
        </authorList>
    </citation>
    <scope>NUCLEOTIDE SEQUENCE [LARGE SCALE GENOMIC DNA]</scope>
    <source>
        <strain evidence="1 2">26-R-13</strain>
    </source>
</reference>
<protein>
    <submittedName>
        <fullName evidence="1">Uncharacterized protein</fullName>
    </submittedName>
</protein>
<dbReference type="AlphaFoldDB" id="W6YBN7"/>
<dbReference type="OrthoDB" id="3688094at2759"/>
<dbReference type="GeneID" id="19144942"/>
<evidence type="ECO:0000313" key="2">
    <source>
        <dbReference type="Proteomes" id="UP000053841"/>
    </source>
</evidence>
<dbReference type="STRING" id="930089.W6YBN7"/>
<evidence type="ECO:0000313" key="1">
    <source>
        <dbReference type="EMBL" id="EUC36907.1"/>
    </source>
</evidence>
<dbReference type="Proteomes" id="UP000053841">
    <property type="component" value="Unassembled WGS sequence"/>
</dbReference>
<gene>
    <name evidence="1" type="ORF">COCCADRAFT_2047</name>
</gene>
<dbReference type="HOGENOM" id="CLU_058253_0_0_1"/>
<sequence>MVRYSNFLGHRYATSIALQEDTVVKRQNVLSIAVTRDEVGILDINFQGHFRYSRPGLWYRLIQAEADKLELCICTKNIIVDVESANTREPFWNPYWDCQFSSQPKVSTWYFHKTEPSLPQRMRYVGLNDDTQGIIVGCGHEGFVHLETYGHSGKPYNYSQTWSAFPDRVAYICFPLSKGEVITAAWIRELDNDLSIRQPALVVNTSLERTCTFGNYVPRENEHLYRYEPLVKQNAYRITGICYNNKATGSSLQTKIGITHEEKPAGPLPSPPRQAAYTLPNHWIPQWYVSSACLSGVTHVRMFINNKTSHKPTVGMLLSYENHQISLGQYRFDCDVEDFDLTGPMYFFCGDMELRPYVKVICNDGEEKKPDWKEIPRTARLVWWFTAICSQLDVLTT</sequence>
<organism evidence="1 2">
    <name type="scientific">Cochliobolus carbonum (strain 26-R-13)</name>
    <name type="common">Maize leaf spot fungus</name>
    <name type="synonym">Bipolaris zeicola</name>
    <dbReference type="NCBI Taxonomy" id="930089"/>
    <lineage>
        <taxon>Eukaryota</taxon>
        <taxon>Fungi</taxon>
        <taxon>Dikarya</taxon>
        <taxon>Ascomycota</taxon>
        <taxon>Pezizomycotina</taxon>
        <taxon>Dothideomycetes</taxon>
        <taxon>Pleosporomycetidae</taxon>
        <taxon>Pleosporales</taxon>
        <taxon>Pleosporineae</taxon>
        <taxon>Pleosporaceae</taxon>
        <taxon>Bipolaris</taxon>
    </lineage>
</organism>
<dbReference type="RefSeq" id="XP_007708709.1">
    <property type="nucleotide sequence ID" value="XM_007710519.1"/>
</dbReference>
<dbReference type="eggNOG" id="ENOG502S9BE">
    <property type="taxonomic scope" value="Eukaryota"/>
</dbReference>
<keyword evidence="2" id="KW-1185">Reference proteome</keyword>
<proteinExistence type="predicted"/>
<accession>W6YBN7</accession>
<dbReference type="KEGG" id="bze:COCCADRAFT_2047"/>
<dbReference type="EMBL" id="KI964556">
    <property type="protein sequence ID" value="EUC36907.1"/>
    <property type="molecule type" value="Genomic_DNA"/>
</dbReference>